<evidence type="ECO:0000313" key="9">
    <source>
        <dbReference type="Proteomes" id="UP000655366"/>
    </source>
</evidence>
<evidence type="ECO:0000256" key="6">
    <source>
        <dbReference type="SAM" id="MobiDB-lite"/>
    </source>
</evidence>
<keyword evidence="2" id="KW-1003">Cell membrane</keyword>
<keyword evidence="3 7" id="KW-0812">Transmembrane</keyword>
<evidence type="ECO:0000256" key="3">
    <source>
        <dbReference type="ARBA" id="ARBA00022692"/>
    </source>
</evidence>
<dbReference type="InterPro" id="IPR001851">
    <property type="entry name" value="ABC_transp_permease"/>
</dbReference>
<evidence type="ECO:0000256" key="4">
    <source>
        <dbReference type="ARBA" id="ARBA00022989"/>
    </source>
</evidence>
<name>A0A931CP43_9MICC</name>
<feature type="transmembrane region" description="Helical" evidence="7">
    <location>
        <begin position="281"/>
        <end position="301"/>
    </location>
</feature>
<evidence type="ECO:0000256" key="5">
    <source>
        <dbReference type="ARBA" id="ARBA00023136"/>
    </source>
</evidence>
<feature type="compositionally biased region" description="Polar residues" evidence="6">
    <location>
        <begin position="444"/>
        <end position="459"/>
    </location>
</feature>
<dbReference type="PANTHER" id="PTHR47089">
    <property type="entry name" value="ABC TRANSPORTER, PERMEASE PROTEIN"/>
    <property type="match status" value="1"/>
</dbReference>
<dbReference type="GO" id="GO:0022857">
    <property type="term" value="F:transmembrane transporter activity"/>
    <property type="evidence" value="ECO:0007669"/>
    <property type="project" value="InterPro"/>
</dbReference>
<accession>A0A931CP43</accession>
<reference evidence="8 9" key="1">
    <citation type="submission" date="2020-11" db="EMBL/GenBank/DDBJ databases">
        <title>Arthrobacter antarcticus sp. nov., isolated from Antarctic Soil.</title>
        <authorList>
            <person name="Li J."/>
        </authorList>
    </citation>
    <scope>NUCLEOTIDE SEQUENCE [LARGE SCALE GENOMIC DNA]</scope>
    <source>
        <strain evidence="8 9">Z1-20</strain>
    </source>
</reference>
<proteinExistence type="predicted"/>
<feature type="transmembrane region" description="Helical" evidence="7">
    <location>
        <begin position="140"/>
        <end position="167"/>
    </location>
</feature>
<dbReference type="EMBL" id="JADNYM010000011">
    <property type="protein sequence ID" value="MBG0739775.1"/>
    <property type="molecule type" value="Genomic_DNA"/>
</dbReference>
<feature type="transmembrane region" description="Helical" evidence="7">
    <location>
        <begin position="331"/>
        <end position="350"/>
    </location>
</feature>
<evidence type="ECO:0000313" key="8">
    <source>
        <dbReference type="EMBL" id="MBG0739775.1"/>
    </source>
</evidence>
<evidence type="ECO:0000256" key="7">
    <source>
        <dbReference type="SAM" id="Phobius"/>
    </source>
</evidence>
<keyword evidence="9" id="KW-1185">Reference proteome</keyword>
<dbReference type="GO" id="GO:0005886">
    <property type="term" value="C:plasma membrane"/>
    <property type="evidence" value="ECO:0007669"/>
    <property type="project" value="UniProtKB-SubCell"/>
</dbReference>
<feature type="region of interest" description="Disordered" evidence="6">
    <location>
        <begin position="439"/>
        <end position="459"/>
    </location>
</feature>
<feature type="transmembrane region" description="Helical" evidence="7">
    <location>
        <begin position="101"/>
        <end position="120"/>
    </location>
</feature>
<dbReference type="AlphaFoldDB" id="A0A931CP43"/>
<feature type="region of interest" description="Disordered" evidence="6">
    <location>
        <begin position="1"/>
        <end position="58"/>
    </location>
</feature>
<evidence type="ECO:0000256" key="1">
    <source>
        <dbReference type="ARBA" id="ARBA00004651"/>
    </source>
</evidence>
<dbReference type="PANTHER" id="PTHR47089:SF1">
    <property type="entry name" value="GUANOSINE ABC TRANSPORTER PERMEASE PROTEIN NUPP"/>
    <property type="match status" value="1"/>
</dbReference>
<dbReference type="RefSeq" id="WP_196396708.1">
    <property type="nucleotide sequence ID" value="NZ_JADNYM010000011.1"/>
</dbReference>
<organism evidence="8 9">
    <name type="scientific">Arthrobacter terrae</name>
    <dbReference type="NCBI Taxonomy" id="2935737"/>
    <lineage>
        <taxon>Bacteria</taxon>
        <taxon>Bacillati</taxon>
        <taxon>Actinomycetota</taxon>
        <taxon>Actinomycetes</taxon>
        <taxon>Micrococcales</taxon>
        <taxon>Micrococcaceae</taxon>
        <taxon>Arthrobacter</taxon>
    </lineage>
</organism>
<evidence type="ECO:0000256" key="2">
    <source>
        <dbReference type="ARBA" id="ARBA00022475"/>
    </source>
</evidence>
<feature type="transmembrane region" description="Helical" evidence="7">
    <location>
        <begin position="200"/>
        <end position="223"/>
    </location>
</feature>
<feature type="transmembrane region" description="Helical" evidence="7">
    <location>
        <begin position="410"/>
        <end position="432"/>
    </location>
</feature>
<protein>
    <submittedName>
        <fullName evidence="8">ABC transporter permease</fullName>
    </submittedName>
</protein>
<feature type="transmembrane region" description="Helical" evidence="7">
    <location>
        <begin position="232"/>
        <end position="250"/>
    </location>
</feature>
<keyword evidence="5 7" id="KW-0472">Membrane</keyword>
<gene>
    <name evidence="8" type="ORF">IV500_10290</name>
</gene>
<dbReference type="Proteomes" id="UP000655366">
    <property type="component" value="Unassembled WGS sequence"/>
</dbReference>
<feature type="transmembrane region" description="Helical" evidence="7">
    <location>
        <begin position="174"/>
        <end position="194"/>
    </location>
</feature>
<sequence>MTDAQTEPAPHGNAAPTEETAPAGSAGEADLTGAAAPIKLPESGAEKDGGGKNGKNGAETGDGLIREIMTGSGLVSLLAVVVALLIGAILIAVTDSRVAAAAGYFFAQPGDTFAAMWAAVSEAYGALLRGATYDPNARTWLGQLGIFETLTFATPLILAGLAVTIAFRAGLFNIGAQGQIILGAIFAGAIGFGIELPPGIHLLAVIVGGAVGGAIWGGIAGFLKARTGAHEVIVTIMLNYIAVNLVLYLLKNQLKDPGSSNPVSPPMHQSALFPLLLGPNFRLHAGFILSVLAVIAVAWLLNRSTLGFEFRAIGANPNAARTAGMVVTRGYILVMLISGALSGLAGVAQISGTERSLDAEVAGNIGFDAITVALLGRSTPWGTFFAALLFGAFKAGGTSMAVNADVSIDIVLVVQSLIVLFIAAPPLVRAIFRIKSGPGKTKPAKNTSIVTKSTGGAAV</sequence>
<feature type="transmembrane region" description="Helical" evidence="7">
    <location>
        <begin position="74"/>
        <end position="94"/>
    </location>
</feature>
<comment type="subcellular location">
    <subcellularLocation>
        <location evidence="1">Cell membrane</location>
        <topology evidence="1">Multi-pass membrane protein</topology>
    </subcellularLocation>
</comment>
<comment type="caution">
    <text evidence="8">The sequence shown here is derived from an EMBL/GenBank/DDBJ whole genome shotgun (WGS) entry which is preliminary data.</text>
</comment>
<dbReference type="CDD" id="cd06580">
    <property type="entry name" value="TM_PBP1_transp_TpRbsC_like"/>
    <property type="match status" value="1"/>
</dbReference>
<keyword evidence="4 7" id="KW-1133">Transmembrane helix</keyword>
<dbReference type="Pfam" id="PF02653">
    <property type="entry name" value="BPD_transp_2"/>
    <property type="match status" value="1"/>
</dbReference>